<dbReference type="PANTHER" id="PTHR12874:SF9">
    <property type="entry name" value="F-BOX ONLY PROTEIN 48"/>
    <property type="match status" value="1"/>
</dbReference>
<dbReference type="InterPro" id="IPR036047">
    <property type="entry name" value="F-box-like_dom_sf"/>
</dbReference>
<feature type="compositionally biased region" description="Low complexity" evidence="2">
    <location>
        <begin position="57"/>
        <end position="69"/>
    </location>
</feature>
<dbReference type="GeneID" id="71992429"/>
<dbReference type="PANTHER" id="PTHR12874">
    <property type="entry name" value="F-BOX ONLY PROTEIN 48-RELATED"/>
    <property type="match status" value="1"/>
</dbReference>
<evidence type="ECO:0000256" key="2">
    <source>
        <dbReference type="SAM" id="MobiDB-lite"/>
    </source>
</evidence>
<name>A0A9Q8UV30_PASFU</name>
<feature type="region of interest" description="Disordered" evidence="2">
    <location>
        <begin position="1"/>
        <end position="21"/>
    </location>
</feature>
<dbReference type="PROSITE" id="PS50181">
    <property type="entry name" value="FBOX"/>
    <property type="match status" value="1"/>
</dbReference>
<reference evidence="4" key="1">
    <citation type="submission" date="2021-12" db="EMBL/GenBank/DDBJ databases">
        <authorList>
            <person name="Zaccaron A."/>
            <person name="Stergiopoulos I."/>
        </authorList>
    </citation>
    <scope>NUCLEOTIDE SEQUENCE</scope>
    <source>
        <strain evidence="4">Race5_Kim</strain>
    </source>
</reference>
<dbReference type="KEGG" id="ffu:CLAFUR5_12551"/>
<gene>
    <name evidence="4" type="ORF">CLAFUR5_12551</name>
</gene>
<sequence length="537" mass="60305">MSNSDQPSDMSHPAPETEAELEAFRQRWREEVSARNRLANEPLSTRLAYQKLDRARGAPAPAHATATAGPSKSRNFNQDFEPKAYHDLPDKEEQLQLGGHGRTHDRDAYREPSSALEHYERAVEKETQGNLSESMRHYRKAFKLDDGVHEAYKRKHFPPSSSVKPKPQNTNPSNASATVPGTAHHSLHGSAEALPATLKQLVDDFASLRIEAPAPPTDASPPEKCPIAELPEEILTAILTELAVIDVATFGRCAQVCKRLAYLVLTEQSIWKRVAQGDEVGFGAMHYTYAVEVEGDQLNSNDDIARYLGAYEEDDADKVLPPIPQERALAFDTLTEQLLRTTYANSWRHMLRSRPRIRFNGCYIATVNYTRAGATSTNTLTWGAPVHVVTYFRYLRFFRDGSAISLLTTSEPSDVVHHLTKENVHNHHGNYLPSSVMKDALRGRWRLSGPHSGMVDEMTGEPETEGDVHIETEGTVAKYIFRIHLALAHAGKSTRNNKLAWKGFWSHNKLTDDWGEFTLRHDKAFYWSRVRSYGSGV</sequence>
<dbReference type="OMA" id="SWSQVFQ"/>
<accession>A0A9Q8UV30</accession>
<feature type="region of interest" description="Disordered" evidence="2">
    <location>
        <begin position="51"/>
        <end position="115"/>
    </location>
</feature>
<dbReference type="GO" id="GO:0031146">
    <property type="term" value="P:SCF-dependent proteasomal ubiquitin-dependent protein catabolic process"/>
    <property type="evidence" value="ECO:0007669"/>
    <property type="project" value="TreeGrafter"/>
</dbReference>
<feature type="compositionally biased region" description="Polar residues" evidence="2">
    <location>
        <begin position="159"/>
        <end position="179"/>
    </location>
</feature>
<dbReference type="OrthoDB" id="2117972at2759"/>
<dbReference type="Gene3D" id="1.20.1280.50">
    <property type="match status" value="1"/>
</dbReference>
<keyword evidence="5" id="KW-1185">Reference proteome</keyword>
<dbReference type="GO" id="GO:0019005">
    <property type="term" value="C:SCF ubiquitin ligase complex"/>
    <property type="evidence" value="ECO:0007669"/>
    <property type="project" value="TreeGrafter"/>
</dbReference>
<dbReference type="InterPro" id="IPR001810">
    <property type="entry name" value="F-box_dom"/>
</dbReference>
<organism evidence="4 5">
    <name type="scientific">Passalora fulva</name>
    <name type="common">Tomato leaf mold</name>
    <name type="synonym">Cladosporium fulvum</name>
    <dbReference type="NCBI Taxonomy" id="5499"/>
    <lineage>
        <taxon>Eukaryota</taxon>
        <taxon>Fungi</taxon>
        <taxon>Dikarya</taxon>
        <taxon>Ascomycota</taxon>
        <taxon>Pezizomycotina</taxon>
        <taxon>Dothideomycetes</taxon>
        <taxon>Dothideomycetidae</taxon>
        <taxon>Mycosphaerellales</taxon>
        <taxon>Mycosphaerellaceae</taxon>
        <taxon>Fulvia</taxon>
    </lineage>
</organism>
<dbReference type="Pfam" id="PF12937">
    <property type="entry name" value="F-box-like"/>
    <property type="match status" value="1"/>
</dbReference>
<feature type="region of interest" description="Disordered" evidence="2">
    <location>
        <begin position="155"/>
        <end position="186"/>
    </location>
</feature>
<dbReference type="RefSeq" id="XP_047767909.1">
    <property type="nucleotide sequence ID" value="XM_047911699.1"/>
</dbReference>
<dbReference type="EMBL" id="CP090173">
    <property type="protein sequence ID" value="UJO23543.1"/>
    <property type="molecule type" value="Genomic_DNA"/>
</dbReference>
<dbReference type="Pfam" id="PF19270">
    <property type="entry name" value="FBO_C"/>
    <property type="match status" value="1"/>
</dbReference>
<dbReference type="Proteomes" id="UP000756132">
    <property type="component" value="Chromosome 11"/>
</dbReference>
<evidence type="ECO:0000259" key="3">
    <source>
        <dbReference type="PROSITE" id="PS50181"/>
    </source>
</evidence>
<feature type="domain" description="F-box" evidence="3">
    <location>
        <begin position="224"/>
        <end position="274"/>
    </location>
</feature>
<keyword evidence="1" id="KW-0833">Ubl conjugation pathway</keyword>
<evidence type="ECO:0000256" key="1">
    <source>
        <dbReference type="ARBA" id="ARBA00022786"/>
    </source>
</evidence>
<dbReference type="InterPro" id="IPR045464">
    <property type="entry name" value="Hrt3/FBXO9_C"/>
</dbReference>
<dbReference type="AlphaFoldDB" id="A0A9Q8UV30"/>
<dbReference type="GO" id="GO:0005737">
    <property type="term" value="C:cytoplasm"/>
    <property type="evidence" value="ECO:0007669"/>
    <property type="project" value="TreeGrafter"/>
</dbReference>
<dbReference type="SUPFAM" id="SSF81383">
    <property type="entry name" value="F-box domain"/>
    <property type="match status" value="1"/>
</dbReference>
<reference evidence="4" key="2">
    <citation type="journal article" date="2022" name="Microb. Genom.">
        <title>A chromosome-scale genome assembly of the tomato pathogen Cladosporium fulvum reveals a compartmentalized genome architecture and the presence of a dispensable chromosome.</title>
        <authorList>
            <person name="Zaccaron A.Z."/>
            <person name="Chen L.H."/>
            <person name="Samaras A."/>
            <person name="Stergiopoulos I."/>
        </authorList>
    </citation>
    <scope>NUCLEOTIDE SEQUENCE</scope>
    <source>
        <strain evidence="4">Race5_Kim</strain>
    </source>
</reference>
<evidence type="ECO:0000313" key="4">
    <source>
        <dbReference type="EMBL" id="UJO23543.1"/>
    </source>
</evidence>
<proteinExistence type="predicted"/>
<feature type="compositionally biased region" description="Basic and acidic residues" evidence="2">
    <location>
        <begin position="80"/>
        <end position="94"/>
    </location>
</feature>
<evidence type="ECO:0000313" key="5">
    <source>
        <dbReference type="Proteomes" id="UP000756132"/>
    </source>
</evidence>
<protein>
    <submittedName>
        <fullName evidence="4">F-box protein HRT3</fullName>
    </submittedName>
</protein>